<reference evidence="1" key="1">
    <citation type="submission" date="2023-11" db="EMBL/GenBank/DDBJ databases">
        <authorList>
            <person name="Poullet M."/>
        </authorList>
    </citation>
    <scope>NUCLEOTIDE SEQUENCE</scope>
    <source>
        <strain evidence="1">E1834</strain>
    </source>
</reference>
<dbReference type="Proteomes" id="UP001497535">
    <property type="component" value="Unassembled WGS sequence"/>
</dbReference>
<dbReference type="EMBL" id="CAVMJV010000093">
    <property type="protein sequence ID" value="CAK5092160.1"/>
    <property type="molecule type" value="Genomic_DNA"/>
</dbReference>
<organism evidence="1 2">
    <name type="scientific">Meloidogyne enterolobii</name>
    <name type="common">Root-knot nematode worm</name>
    <name type="synonym">Meloidogyne mayaguensis</name>
    <dbReference type="NCBI Taxonomy" id="390850"/>
    <lineage>
        <taxon>Eukaryota</taxon>
        <taxon>Metazoa</taxon>
        <taxon>Ecdysozoa</taxon>
        <taxon>Nematoda</taxon>
        <taxon>Chromadorea</taxon>
        <taxon>Rhabditida</taxon>
        <taxon>Tylenchina</taxon>
        <taxon>Tylenchomorpha</taxon>
        <taxon>Tylenchoidea</taxon>
        <taxon>Meloidogynidae</taxon>
        <taxon>Meloidogyninae</taxon>
        <taxon>Meloidogyne</taxon>
    </lineage>
</organism>
<evidence type="ECO:0000313" key="1">
    <source>
        <dbReference type="EMBL" id="CAK5092160.1"/>
    </source>
</evidence>
<keyword evidence="2" id="KW-1185">Reference proteome</keyword>
<sequence>MENFTDSVSGRRSLGLVSGKPKHLWHKELFSNFFQPVIGLSTAIVFTAPCQHISDLSVHVHGPSGDLKHDVKMEQLEKEKFRVSFVPHQSGLHTIELRNQNGEIYDFDFDVITLNGEEDCVPVSEDEEYESISIEQQPSLTFTLSPFKGFFLILTLGCFMDISPPYFKS</sequence>
<accession>A0ACB1AL53</accession>
<name>A0ACB1AL53_MELEN</name>
<gene>
    <name evidence="1" type="ORF">MENTE1834_LOCUS40051</name>
</gene>
<comment type="caution">
    <text evidence="1">The sequence shown here is derived from an EMBL/GenBank/DDBJ whole genome shotgun (WGS) entry which is preliminary data.</text>
</comment>
<proteinExistence type="predicted"/>
<evidence type="ECO:0000313" key="2">
    <source>
        <dbReference type="Proteomes" id="UP001497535"/>
    </source>
</evidence>
<protein>
    <submittedName>
        <fullName evidence="1">Uncharacterized protein</fullName>
    </submittedName>
</protein>